<name>A0A2S5B437_9BASI</name>
<evidence type="ECO:0000313" key="14">
    <source>
        <dbReference type="Proteomes" id="UP000237144"/>
    </source>
</evidence>
<keyword evidence="5" id="KW-0653">Protein transport</keyword>
<evidence type="ECO:0000256" key="5">
    <source>
        <dbReference type="ARBA" id="ARBA00022927"/>
    </source>
</evidence>
<keyword evidence="4 12" id="KW-0812">Transmembrane</keyword>
<dbReference type="PANTHER" id="PTHR21230:SF1">
    <property type="entry name" value="GOLGI SNAP RECEPTOR COMPLEX MEMBER 2"/>
    <property type="match status" value="1"/>
</dbReference>
<evidence type="ECO:0000256" key="4">
    <source>
        <dbReference type="ARBA" id="ARBA00022692"/>
    </source>
</evidence>
<dbReference type="PANTHER" id="PTHR21230">
    <property type="entry name" value="VESICLE TRANSPORT V-SNARE PROTEIN VTI1-RELATED"/>
    <property type="match status" value="1"/>
</dbReference>
<keyword evidence="7" id="KW-0333">Golgi apparatus</keyword>
<dbReference type="EMBL" id="PJQD01000083">
    <property type="protein sequence ID" value="POY71528.1"/>
    <property type="molecule type" value="Genomic_DNA"/>
</dbReference>
<feature type="compositionally biased region" description="Polar residues" evidence="11">
    <location>
        <begin position="95"/>
        <end position="109"/>
    </location>
</feature>
<dbReference type="GO" id="GO:0005484">
    <property type="term" value="F:SNAP receptor activity"/>
    <property type="evidence" value="ECO:0007669"/>
    <property type="project" value="InterPro"/>
</dbReference>
<dbReference type="InterPro" id="IPR027027">
    <property type="entry name" value="GOSR2/Membrin/Bos1"/>
</dbReference>
<dbReference type="CDD" id="cd15863">
    <property type="entry name" value="SNARE_GS27"/>
    <property type="match status" value="1"/>
</dbReference>
<dbReference type="GO" id="GO:0031902">
    <property type="term" value="C:late endosome membrane"/>
    <property type="evidence" value="ECO:0007669"/>
    <property type="project" value="TreeGrafter"/>
</dbReference>
<dbReference type="GO" id="GO:0000139">
    <property type="term" value="C:Golgi membrane"/>
    <property type="evidence" value="ECO:0007669"/>
    <property type="project" value="UniProtKB-SubCell"/>
</dbReference>
<dbReference type="Gene3D" id="1.20.5.110">
    <property type="match status" value="1"/>
</dbReference>
<dbReference type="GO" id="GO:0031201">
    <property type="term" value="C:SNARE complex"/>
    <property type="evidence" value="ECO:0007669"/>
    <property type="project" value="TreeGrafter"/>
</dbReference>
<evidence type="ECO:0000313" key="13">
    <source>
        <dbReference type="EMBL" id="POY71528.1"/>
    </source>
</evidence>
<feature type="transmembrane region" description="Helical" evidence="12">
    <location>
        <begin position="289"/>
        <end position="307"/>
    </location>
</feature>
<dbReference type="AlphaFoldDB" id="A0A2S5B437"/>
<gene>
    <name evidence="13" type="ORF">BMF94_5449</name>
</gene>
<comment type="caution">
    <text evidence="13">The sequence shown here is derived from an EMBL/GenBank/DDBJ whole genome shotgun (WGS) entry which is preliminary data.</text>
</comment>
<dbReference type="GO" id="GO:0006888">
    <property type="term" value="P:endoplasmic reticulum to Golgi vesicle-mediated transport"/>
    <property type="evidence" value="ECO:0007669"/>
    <property type="project" value="TreeGrafter"/>
</dbReference>
<dbReference type="Pfam" id="PF12352">
    <property type="entry name" value="V-SNARE_C"/>
    <property type="match status" value="1"/>
</dbReference>
<reference evidence="13 14" key="1">
    <citation type="journal article" date="2018" name="Front. Microbiol.">
        <title>Prospects for Fungal Bioremediation of Acidic Radioactive Waste Sites: Characterization and Genome Sequence of Rhodotorula taiwanensis MD1149.</title>
        <authorList>
            <person name="Tkavc R."/>
            <person name="Matrosova V.Y."/>
            <person name="Grichenko O.E."/>
            <person name="Gostincar C."/>
            <person name="Volpe R.P."/>
            <person name="Klimenkova P."/>
            <person name="Gaidamakova E.K."/>
            <person name="Zhou C.E."/>
            <person name="Stewart B.J."/>
            <person name="Lyman M.G."/>
            <person name="Malfatti S.A."/>
            <person name="Rubinfeld B."/>
            <person name="Courtot M."/>
            <person name="Singh J."/>
            <person name="Dalgard C.L."/>
            <person name="Hamilton T."/>
            <person name="Frey K.G."/>
            <person name="Gunde-Cimerman N."/>
            <person name="Dugan L."/>
            <person name="Daly M.J."/>
        </authorList>
    </citation>
    <scope>NUCLEOTIDE SEQUENCE [LARGE SCALE GENOMIC DNA]</scope>
    <source>
        <strain evidence="13 14">MD1149</strain>
    </source>
</reference>
<sequence>MNSLYTLALRQSSSLSSDIQHLASLSLSNQLPTSSSPLYSQISTGFTQWDRTIDDYEDLAKREIVQQKKDKALARVARFRQEYQQLKRDYERVKSQQTMRPDAHSLTQKTAADRSELFAPSSSIASTSSSSSQLRQTASSRSSAAPPPDSFDSPTSRTTPRIVPNSPWVPSPSAYPTTTTTSSSSSGSSSIPPTGSDYTSQLQARQQQKGGGYGYDGRTDAALREHDFLGQTGQALDAYLAQGQAVLGNLASQRDVLKGTQRRLLSAANTLGLSRSTITFIERRTKEDYYILLGGGAVTLVCFWFILRYLG</sequence>
<evidence type="ECO:0000256" key="7">
    <source>
        <dbReference type="ARBA" id="ARBA00023034"/>
    </source>
</evidence>
<feature type="compositionally biased region" description="Polar residues" evidence="11">
    <location>
        <begin position="197"/>
        <end position="208"/>
    </location>
</feature>
<organism evidence="13 14">
    <name type="scientific">Rhodotorula taiwanensis</name>
    <dbReference type="NCBI Taxonomy" id="741276"/>
    <lineage>
        <taxon>Eukaryota</taxon>
        <taxon>Fungi</taxon>
        <taxon>Dikarya</taxon>
        <taxon>Basidiomycota</taxon>
        <taxon>Pucciniomycotina</taxon>
        <taxon>Microbotryomycetes</taxon>
        <taxon>Sporidiobolales</taxon>
        <taxon>Sporidiobolaceae</taxon>
        <taxon>Rhodotorula</taxon>
    </lineage>
</organism>
<dbReference type="Proteomes" id="UP000237144">
    <property type="component" value="Unassembled WGS sequence"/>
</dbReference>
<feature type="region of interest" description="Disordered" evidence="11">
    <location>
        <begin position="115"/>
        <end position="217"/>
    </location>
</feature>
<evidence type="ECO:0000256" key="3">
    <source>
        <dbReference type="ARBA" id="ARBA00022448"/>
    </source>
</evidence>
<accession>A0A2S5B437</accession>
<evidence type="ECO:0000256" key="12">
    <source>
        <dbReference type="SAM" id="Phobius"/>
    </source>
</evidence>
<evidence type="ECO:0000256" key="9">
    <source>
        <dbReference type="ARBA" id="ARBA00037983"/>
    </source>
</evidence>
<evidence type="ECO:0000256" key="1">
    <source>
        <dbReference type="ARBA" id="ARBA00004163"/>
    </source>
</evidence>
<dbReference type="GO" id="GO:0000149">
    <property type="term" value="F:SNARE binding"/>
    <property type="evidence" value="ECO:0007669"/>
    <property type="project" value="TreeGrafter"/>
</dbReference>
<dbReference type="OrthoDB" id="158360at2759"/>
<feature type="region of interest" description="Disordered" evidence="11">
    <location>
        <begin position="90"/>
        <end position="109"/>
    </location>
</feature>
<comment type="similarity">
    <text evidence="9">Belongs to the BOS1 family.</text>
</comment>
<keyword evidence="6 12" id="KW-1133">Transmembrane helix</keyword>
<dbReference type="GO" id="GO:0005789">
    <property type="term" value="C:endoplasmic reticulum membrane"/>
    <property type="evidence" value="ECO:0007669"/>
    <property type="project" value="UniProtKB-SubCell"/>
</dbReference>
<keyword evidence="14" id="KW-1185">Reference proteome</keyword>
<evidence type="ECO:0000256" key="6">
    <source>
        <dbReference type="ARBA" id="ARBA00022989"/>
    </source>
</evidence>
<comment type="subcellular location">
    <subcellularLocation>
        <location evidence="1">Endoplasmic reticulum membrane</location>
        <topology evidence="1">Single-pass type IV membrane protein</topology>
    </subcellularLocation>
    <subcellularLocation>
        <location evidence="2">Golgi apparatus membrane</location>
        <topology evidence="2">Single-pass type IV membrane protein</topology>
    </subcellularLocation>
</comment>
<dbReference type="GO" id="GO:0015031">
    <property type="term" value="P:protein transport"/>
    <property type="evidence" value="ECO:0007669"/>
    <property type="project" value="UniProtKB-KW"/>
</dbReference>
<feature type="compositionally biased region" description="Low complexity" evidence="11">
    <location>
        <begin position="117"/>
        <end position="161"/>
    </location>
</feature>
<feature type="compositionally biased region" description="Low complexity" evidence="11">
    <location>
        <begin position="171"/>
        <end position="196"/>
    </location>
</feature>
<evidence type="ECO:0000256" key="8">
    <source>
        <dbReference type="ARBA" id="ARBA00023136"/>
    </source>
</evidence>
<dbReference type="GO" id="GO:0006906">
    <property type="term" value="P:vesicle fusion"/>
    <property type="evidence" value="ECO:0007669"/>
    <property type="project" value="TreeGrafter"/>
</dbReference>
<evidence type="ECO:0000256" key="10">
    <source>
        <dbReference type="ARBA" id="ARBA00040957"/>
    </source>
</evidence>
<keyword evidence="8 12" id="KW-0472">Membrane</keyword>
<protein>
    <recommendedName>
        <fullName evidence="10">Protein transport protein BOS1</fullName>
    </recommendedName>
</protein>
<keyword evidence="3" id="KW-0813">Transport</keyword>
<proteinExistence type="inferred from homology"/>
<dbReference type="STRING" id="741276.A0A2S5B437"/>
<evidence type="ECO:0000256" key="11">
    <source>
        <dbReference type="SAM" id="MobiDB-lite"/>
    </source>
</evidence>
<dbReference type="PIRSF" id="PIRSF028865">
    <property type="entry name" value="Membrin-2"/>
    <property type="match status" value="1"/>
</dbReference>
<evidence type="ECO:0000256" key="2">
    <source>
        <dbReference type="ARBA" id="ARBA00004409"/>
    </source>
</evidence>
<dbReference type="GO" id="GO:0012507">
    <property type="term" value="C:ER to Golgi transport vesicle membrane"/>
    <property type="evidence" value="ECO:0007669"/>
    <property type="project" value="TreeGrafter"/>
</dbReference>